<evidence type="ECO:0000313" key="3">
    <source>
        <dbReference type="Proteomes" id="UP000011713"/>
    </source>
</evidence>
<reference evidence="3" key="1">
    <citation type="journal article" date="2010" name="Science">
        <title>Signatures of adaptation to obligate biotrophy in the Hyaloperonospora arabidopsidis genome.</title>
        <authorList>
            <person name="Baxter L."/>
            <person name="Tripathy S."/>
            <person name="Ishaque N."/>
            <person name="Boot N."/>
            <person name="Cabral A."/>
            <person name="Kemen E."/>
            <person name="Thines M."/>
            <person name="Ah-Fong A."/>
            <person name="Anderson R."/>
            <person name="Badejoko W."/>
            <person name="Bittner-Eddy P."/>
            <person name="Boore J.L."/>
            <person name="Chibucos M.C."/>
            <person name="Coates M."/>
            <person name="Dehal P."/>
            <person name="Delehaunty K."/>
            <person name="Dong S."/>
            <person name="Downton P."/>
            <person name="Dumas B."/>
            <person name="Fabro G."/>
            <person name="Fronick C."/>
            <person name="Fuerstenberg S.I."/>
            <person name="Fulton L."/>
            <person name="Gaulin E."/>
            <person name="Govers F."/>
            <person name="Hughes L."/>
            <person name="Humphray S."/>
            <person name="Jiang R.H."/>
            <person name="Judelson H."/>
            <person name="Kamoun S."/>
            <person name="Kyung K."/>
            <person name="Meijer H."/>
            <person name="Minx P."/>
            <person name="Morris P."/>
            <person name="Nelson J."/>
            <person name="Phuntumart V."/>
            <person name="Qutob D."/>
            <person name="Rehmany A."/>
            <person name="Rougon-Cardoso A."/>
            <person name="Ryden P."/>
            <person name="Torto-Alalibo T."/>
            <person name="Studholme D."/>
            <person name="Wang Y."/>
            <person name="Win J."/>
            <person name="Wood J."/>
            <person name="Clifton S.W."/>
            <person name="Rogers J."/>
            <person name="Van den Ackerveken G."/>
            <person name="Jones J.D."/>
            <person name="McDowell J.M."/>
            <person name="Beynon J."/>
            <person name="Tyler B.M."/>
        </authorList>
    </citation>
    <scope>NUCLEOTIDE SEQUENCE [LARGE SCALE GENOMIC DNA]</scope>
    <source>
        <strain evidence="3">Emoy2</strain>
    </source>
</reference>
<name>M4BR14_HYAAE</name>
<proteinExistence type="predicted"/>
<protein>
    <submittedName>
        <fullName evidence="2">Uncharacterized protein</fullName>
    </submittedName>
</protein>
<dbReference type="EnsemblProtists" id="HpaT808852">
    <property type="protein sequence ID" value="HpaP808852"/>
    <property type="gene ID" value="HpaG808852"/>
</dbReference>
<dbReference type="VEuPathDB" id="FungiDB:HpaG808852"/>
<dbReference type="Proteomes" id="UP000011713">
    <property type="component" value="Unassembled WGS sequence"/>
</dbReference>
<dbReference type="STRING" id="559515.M4BR14"/>
<keyword evidence="3" id="KW-1185">Reference proteome</keyword>
<feature type="compositionally biased region" description="Basic and acidic residues" evidence="1">
    <location>
        <begin position="13"/>
        <end position="32"/>
    </location>
</feature>
<accession>M4BR14</accession>
<dbReference type="EMBL" id="JH598611">
    <property type="status" value="NOT_ANNOTATED_CDS"/>
    <property type="molecule type" value="Genomic_DNA"/>
</dbReference>
<evidence type="ECO:0000313" key="2">
    <source>
        <dbReference type="EnsemblProtists" id="HpaP808853"/>
    </source>
</evidence>
<feature type="region of interest" description="Disordered" evidence="1">
    <location>
        <begin position="44"/>
        <end position="64"/>
    </location>
</feature>
<dbReference type="InParanoid" id="M4BR14"/>
<reference evidence="2" key="2">
    <citation type="submission" date="2015-06" db="UniProtKB">
        <authorList>
            <consortium name="EnsemblProtists"/>
        </authorList>
    </citation>
    <scope>IDENTIFICATION</scope>
    <source>
        <strain evidence="2">Emoy2</strain>
    </source>
</reference>
<dbReference type="AlphaFoldDB" id="M4BR14"/>
<sequence>MFAVNGPSGPTSRNERRAKSGREREEEETIRKCDAEKKREEFFQEKRALPDKRSQGARSYTRQR</sequence>
<evidence type="ECO:0000256" key="1">
    <source>
        <dbReference type="SAM" id="MobiDB-lite"/>
    </source>
</evidence>
<dbReference type="eggNOG" id="ENOG502SBPH">
    <property type="taxonomic scope" value="Eukaryota"/>
</dbReference>
<dbReference type="EnsemblProtists" id="HpaT808853">
    <property type="protein sequence ID" value="HpaP808853"/>
    <property type="gene ID" value="HpaG808853"/>
</dbReference>
<feature type="region of interest" description="Disordered" evidence="1">
    <location>
        <begin position="1"/>
        <end position="32"/>
    </location>
</feature>
<dbReference type="HOGENOM" id="CLU_2872437_0_0_1"/>
<feature type="compositionally biased region" description="Basic and acidic residues" evidence="1">
    <location>
        <begin position="44"/>
        <end position="54"/>
    </location>
</feature>
<organism evidence="2 3">
    <name type="scientific">Hyaloperonospora arabidopsidis (strain Emoy2)</name>
    <name type="common">Downy mildew agent</name>
    <name type="synonym">Peronospora arabidopsidis</name>
    <dbReference type="NCBI Taxonomy" id="559515"/>
    <lineage>
        <taxon>Eukaryota</taxon>
        <taxon>Sar</taxon>
        <taxon>Stramenopiles</taxon>
        <taxon>Oomycota</taxon>
        <taxon>Peronosporomycetes</taxon>
        <taxon>Peronosporales</taxon>
        <taxon>Peronosporaceae</taxon>
        <taxon>Hyaloperonospora</taxon>
    </lineage>
</organism>